<feature type="region of interest" description="Disordered" evidence="5">
    <location>
        <begin position="1"/>
        <end position="21"/>
    </location>
</feature>
<reference evidence="7 9" key="1">
    <citation type="submission" date="2016-04" db="EMBL/GenBank/DDBJ databases">
        <title>Complete genome sequencing and analysis of CBMB27, Methylobacterium phyllosphaerae isolated from leaf tissues of rice (Oryza sativa L.).</title>
        <authorList>
            <person name="Lee Y."/>
            <person name="Hwangbo K."/>
            <person name="Chung H."/>
            <person name="Yoo J."/>
            <person name="Kim K.Y."/>
            <person name="Sa T.M."/>
            <person name="Um Y."/>
            <person name="Madhaiyan M."/>
        </authorList>
    </citation>
    <scope>NUCLEOTIDE SEQUENCE [LARGE SCALE GENOMIC DNA]</scope>
    <source>
        <strain evidence="7 9">CBMB27</strain>
    </source>
</reference>
<reference evidence="8 10" key="2">
    <citation type="submission" date="2016-10" db="EMBL/GenBank/DDBJ databases">
        <authorList>
            <person name="Varghese N."/>
            <person name="Submissions S."/>
        </authorList>
    </citation>
    <scope>NUCLEOTIDE SEQUENCE [LARGE SCALE GENOMIC DNA]</scope>
    <source>
        <strain evidence="8 10">CBMB27</strain>
    </source>
</reference>
<dbReference type="KEGG" id="mphy:MCBMB27_05557"/>
<gene>
    <name evidence="7" type="ORF">MCBMB27_05557</name>
    <name evidence="8" type="ORF">SAMN05192567_12156</name>
</gene>
<dbReference type="InterPro" id="IPR036271">
    <property type="entry name" value="Tet_transcr_reg_TetR-rel_C_sf"/>
</dbReference>
<dbReference type="Pfam" id="PF00440">
    <property type="entry name" value="TetR_N"/>
    <property type="match status" value="1"/>
</dbReference>
<dbReference type="InterPro" id="IPR009057">
    <property type="entry name" value="Homeodomain-like_sf"/>
</dbReference>
<dbReference type="PANTHER" id="PTHR30055">
    <property type="entry name" value="HTH-TYPE TRANSCRIPTIONAL REGULATOR RUTR"/>
    <property type="match status" value="1"/>
</dbReference>
<dbReference type="SUPFAM" id="SSF46689">
    <property type="entry name" value="Homeodomain-like"/>
    <property type="match status" value="1"/>
</dbReference>
<dbReference type="AlphaFoldDB" id="A0AAE8L8B1"/>
<evidence type="ECO:0000313" key="7">
    <source>
        <dbReference type="EMBL" id="APT34848.1"/>
    </source>
</evidence>
<dbReference type="GO" id="GO:0003700">
    <property type="term" value="F:DNA-binding transcription factor activity"/>
    <property type="evidence" value="ECO:0007669"/>
    <property type="project" value="TreeGrafter"/>
</dbReference>
<dbReference type="Pfam" id="PF14246">
    <property type="entry name" value="TetR_C_7"/>
    <property type="match status" value="1"/>
</dbReference>
<evidence type="ECO:0000259" key="6">
    <source>
        <dbReference type="PROSITE" id="PS50977"/>
    </source>
</evidence>
<dbReference type="InterPro" id="IPR039536">
    <property type="entry name" value="TetR_C_Proteobacteria"/>
</dbReference>
<dbReference type="InterPro" id="IPR050109">
    <property type="entry name" value="HTH-type_TetR-like_transc_reg"/>
</dbReference>
<dbReference type="SUPFAM" id="SSF48498">
    <property type="entry name" value="Tetracyclin repressor-like, C-terminal domain"/>
    <property type="match status" value="1"/>
</dbReference>
<evidence type="ECO:0000256" key="2">
    <source>
        <dbReference type="ARBA" id="ARBA00023125"/>
    </source>
</evidence>
<evidence type="ECO:0000256" key="4">
    <source>
        <dbReference type="PROSITE-ProRule" id="PRU00335"/>
    </source>
</evidence>
<keyword evidence="9" id="KW-1185">Reference proteome</keyword>
<dbReference type="EMBL" id="CP015367">
    <property type="protein sequence ID" value="APT34848.1"/>
    <property type="molecule type" value="Genomic_DNA"/>
</dbReference>
<evidence type="ECO:0000313" key="9">
    <source>
        <dbReference type="Proteomes" id="UP000185487"/>
    </source>
</evidence>
<evidence type="ECO:0000256" key="3">
    <source>
        <dbReference type="ARBA" id="ARBA00023163"/>
    </source>
</evidence>
<evidence type="ECO:0000256" key="5">
    <source>
        <dbReference type="SAM" id="MobiDB-lite"/>
    </source>
</evidence>
<feature type="DNA-binding region" description="H-T-H motif" evidence="4">
    <location>
        <begin position="45"/>
        <end position="64"/>
    </location>
</feature>
<dbReference type="GO" id="GO:0000976">
    <property type="term" value="F:transcription cis-regulatory region binding"/>
    <property type="evidence" value="ECO:0007669"/>
    <property type="project" value="TreeGrafter"/>
</dbReference>
<sequence length="216" mass="23889">MSSETTLTSARRPGRPARGTEGEATLRILDAATPIFLAEGFEAASIDSIVAAAGISKKTFYVRFNSKADLFEAVFLRFIEERIPVIEREAGHVGSASDCLHRIALASLKVALTPDVIAFQRIITAEAIRFPQFALVMNDFGQSRLHSLIERCLEQAVEAGEIKVPDIRFAADCFLNLTMRPPVDRAVLGLERAELTHVKRTALKRTVEFFLESCRP</sequence>
<dbReference type="RefSeq" id="WP_052083636.1">
    <property type="nucleotide sequence ID" value="NZ_CP015367.1"/>
</dbReference>
<name>A0AAE8L8B1_9HYPH</name>
<organism evidence="8 10">
    <name type="scientific">Methylobacterium phyllosphaerae</name>
    <dbReference type="NCBI Taxonomy" id="418223"/>
    <lineage>
        <taxon>Bacteria</taxon>
        <taxon>Pseudomonadati</taxon>
        <taxon>Pseudomonadota</taxon>
        <taxon>Alphaproteobacteria</taxon>
        <taxon>Hyphomicrobiales</taxon>
        <taxon>Methylobacteriaceae</taxon>
        <taxon>Methylobacterium</taxon>
    </lineage>
</organism>
<evidence type="ECO:0000313" key="8">
    <source>
        <dbReference type="EMBL" id="SFH35371.1"/>
    </source>
</evidence>
<keyword evidence="2 4" id="KW-0238">DNA-binding</keyword>
<keyword evidence="3" id="KW-0804">Transcription</keyword>
<dbReference type="InterPro" id="IPR001647">
    <property type="entry name" value="HTH_TetR"/>
</dbReference>
<evidence type="ECO:0000313" key="10">
    <source>
        <dbReference type="Proteomes" id="UP000199140"/>
    </source>
</evidence>
<dbReference type="PROSITE" id="PS50977">
    <property type="entry name" value="HTH_TETR_2"/>
    <property type="match status" value="1"/>
</dbReference>
<dbReference type="PRINTS" id="PR00455">
    <property type="entry name" value="HTHTETR"/>
</dbReference>
<dbReference type="Proteomes" id="UP000199140">
    <property type="component" value="Unassembled WGS sequence"/>
</dbReference>
<dbReference type="PANTHER" id="PTHR30055:SF146">
    <property type="entry name" value="HTH-TYPE TRANSCRIPTIONAL DUAL REGULATOR CECR"/>
    <property type="match status" value="1"/>
</dbReference>
<accession>A0AAE8L8B1</accession>
<keyword evidence="1" id="KW-0805">Transcription regulation</keyword>
<dbReference type="EMBL" id="FOPK01000021">
    <property type="protein sequence ID" value="SFH35371.1"/>
    <property type="molecule type" value="Genomic_DNA"/>
</dbReference>
<evidence type="ECO:0000256" key="1">
    <source>
        <dbReference type="ARBA" id="ARBA00023015"/>
    </source>
</evidence>
<protein>
    <submittedName>
        <fullName evidence="8">DNA-binding transcriptional regulator, AcrR family</fullName>
    </submittedName>
    <submittedName>
        <fullName evidence="7">Virulence, Disease and Defense</fullName>
    </submittedName>
</protein>
<proteinExistence type="predicted"/>
<dbReference type="Gene3D" id="1.10.357.10">
    <property type="entry name" value="Tetracycline Repressor, domain 2"/>
    <property type="match status" value="1"/>
</dbReference>
<dbReference type="Proteomes" id="UP000185487">
    <property type="component" value="Chromosome"/>
</dbReference>
<dbReference type="FunFam" id="1.10.10.60:FF:000141">
    <property type="entry name" value="TetR family transcriptional regulator"/>
    <property type="match status" value="1"/>
</dbReference>
<feature type="domain" description="HTH tetR-type" evidence="6">
    <location>
        <begin position="22"/>
        <end position="82"/>
    </location>
</feature>